<dbReference type="GO" id="GO:0042158">
    <property type="term" value="P:lipoprotein biosynthetic process"/>
    <property type="evidence" value="ECO:0007669"/>
    <property type="project" value="InterPro"/>
</dbReference>
<dbReference type="GO" id="GO:0005886">
    <property type="term" value="C:plasma membrane"/>
    <property type="evidence" value="ECO:0007669"/>
    <property type="project" value="InterPro"/>
</dbReference>
<organism evidence="8">
    <name type="scientific">Anaerolinea thermolimosa</name>
    <dbReference type="NCBI Taxonomy" id="229919"/>
    <lineage>
        <taxon>Bacteria</taxon>
        <taxon>Bacillati</taxon>
        <taxon>Chloroflexota</taxon>
        <taxon>Anaerolineae</taxon>
        <taxon>Anaerolineales</taxon>
        <taxon>Anaerolineaceae</taxon>
        <taxon>Anaerolinea</taxon>
    </lineage>
</organism>
<dbReference type="AlphaFoldDB" id="A0A7C4KH31"/>
<dbReference type="Pfam" id="PF01790">
    <property type="entry name" value="LGT"/>
    <property type="match status" value="1"/>
</dbReference>
<keyword evidence="4 7" id="KW-0812">Transmembrane</keyword>
<sequence>MIRVSFRWSGVEVNAFAIAVGLGAALGLFRVSRQRAGQWLDAGLIVLAVSLIGARLGYALFELAYFSVHPVEVIQIWRGGLSAPGAIVGAWLGLLLAAAIEKVHVLRLADWLYPLIPSVSVATWLGCWLIGAAYGSELPAGTWWAVQSPDLSGQLAARVPVQLGAAVALAVFYYLMETLVPLPRPSGWLSSLALSWLVLVSLVASFLRADPMQMWRGVRLDTWVYLVLLVPFLGLFAWLNLVARQKPKGTSPVV</sequence>
<feature type="transmembrane region" description="Helical" evidence="7">
    <location>
        <begin position="39"/>
        <end position="61"/>
    </location>
</feature>
<evidence type="ECO:0008006" key="9">
    <source>
        <dbReference type="Google" id="ProtNLM"/>
    </source>
</evidence>
<evidence type="ECO:0000256" key="6">
    <source>
        <dbReference type="ARBA" id="ARBA00023136"/>
    </source>
</evidence>
<reference evidence="8" key="1">
    <citation type="journal article" date="2020" name="mSystems">
        <title>Genome- and Community-Level Interaction Insights into Carbon Utilization and Element Cycling Functions of Hydrothermarchaeota in Hydrothermal Sediment.</title>
        <authorList>
            <person name="Zhou Z."/>
            <person name="Liu Y."/>
            <person name="Xu W."/>
            <person name="Pan J."/>
            <person name="Luo Z.H."/>
            <person name="Li M."/>
        </authorList>
    </citation>
    <scope>NUCLEOTIDE SEQUENCE [LARGE SCALE GENOMIC DNA]</scope>
    <source>
        <strain evidence="8">SpSt-573</strain>
    </source>
</reference>
<dbReference type="PANTHER" id="PTHR30589:SF0">
    <property type="entry name" value="PHOSPHATIDYLGLYCEROL--PROLIPOPROTEIN DIACYLGLYCERYL TRANSFERASE"/>
    <property type="match status" value="1"/>
</dbReference>
<keyword evidence="3" id="KW-0808">Transferase</keyword>
<accession>A0A7C4KH31</accession>
<feature type="transmembrane region" description="Helical" evidence="7">
    <location>
        <begin position="112"/>
        <end position="135"/>
    </location>
</feature>
<evidence type="ECO:0000256" key="4">
    <source>
        <dbReference type="ARBA" id="ARBA00022692"/>
    </source>
</evidence>
<feature type="transmembrane region" description="Helical" evidence="7">
    <location>
        <begin position="13"/>
        <end position="32"/>
    </location>
</feature>
<evidence type="ECO:0000256" key="1">
    <source>
        <dbReference type="ARBA" id="ARBA00007150"/>
    </source>
</evidence>
<evidence type="ECO:0000256" key="2">
    <source>
        <dbReference type="ARBA" id="ARBA00022475"/>
    </source>
</evidence>
<evidence type="ECO:0000313" key="8">
    <source>
        <dbReference type="EMBL" id="HGS21514.1"/>
    </source>
</evidence>
<feature type="transmembrane region" description="Helical" evidence="7">
    <location>
        <begin position="222"/>
        <end position="242"/>
    </location>
</feature>
<feature type="transmembrane region" description="Helical" evidence="7">
    <location>
        <begin position="155"/>
        <end position="175"/>
    </location>
</feature>
<name>A0A7C4KH31_9CHLR</name>
<comment type="caution">
    <text evidence="8">The sequence shown here is derived from an EMBL/GenBank/DDBJ whole genome shotgun (WGS) entry which is preliminary data.</text>
</comment>
<evidence type="ECO:0000256" key="7">
    <source>
        <dbReference type="SAM" id="Phobius"/>
    </source>
</evidence>
<dbReference type="EMBL" id="DSYK01000328">
    <property type="protein sequence ID" value="HGS21514.1"/>
    <property type="molecule type" value="Genomic_DNA"/>
</dbReference>
<keyword evidence="5 7" id="KW-1133">Transmembrane helix</keyword>
<dbReference type="GO" id="GO:0008961">
    <property type="term" value="F:phosphatidylglycerol-prolipoprotein diacylglyceryl transferase activity"/>
    <property type="evidence" value="ECO:0007669"/>
    <property type="project" value="InterPro"/>
</dbReference>
<feature type="transmembrane region" description="Helical" evidence="7">
    <location>
        <begin position="81"/>
        <end position="100"/>
    </location>
</feature>
<feature type="transmembrane region" description="Helical" evidence="7">
    <location>
        <begin position="187"/>
        <end position="207"/>
    </location>
</feature>
<gene>
    <name evidence="8" type="ORF">ENT37_06570</name>
</gene>
<dbReference type="InterPro" id="IPR001640">
    <property type="entry name" value="Lgt"/>
</dbReference>
<dbReference type="PANTHER" id="PTHR30589">
    <property type="entry name" value="PROLIPOPROTEIN DIACYLGLYCERYL TRANSFERASE"/>
    <property type="match status" value="1"/>
</dbReference>
<evidence type="ECO:0000256" key="5">
    <source>
        <dbReference type="ARBA" id="ARBA00022989"/>
    </source>
</evidence>
<comment type="similarity">
    <text evidence="1">Belongs to the Lgt family.</text>
</comment>
<proteinExistence type="inferred from homology"/>
<keyword evidence="2" id="KW-1003">Cell membrane</keyword>
<protein>
    <recommendedName>
        <fullName evidence="9">Prolipoprotein diacylglyceryl transferase</fullName>
    </recommendedName>
</protein>
<keyword evidence="6 7" id="KW-0472">Membrane</keyword>
<evidence type="ECO:0000256" key="3">
    <source>
        <dbReference type="ARBA" id="ARBA00022679"/>
    </source>
</evidence>